<evidence type="ECO:0000313" key="2">
    <source>
        <dbReference type="Proteomes" id="UP000053766"/>
    </source>
</evidence>
<evidence type="ECO:0000313" key="1">
    <source>
        <dbReference type="EMBL" id="KJH48687.1"/>
    </source>
</evidence>
<dbReference type="STRING" id="29172.A0A0D8XY06"/>
<protein>
    <submittedName>
        <fullName evidence="1">Uncharacterized protein</fullName>
    </submittedName>
</protein>
<dbReference type="AlphaFoldDB" id="A0A0D8XY06"/>
<dbReference type="OrthoDB" id="5852312at2759"/>
<gene>
    <name evidence="1" type="ORF">DICVIV_05188</name>
</gene>
<sequence>MDWDSPKCRLNVPPPLFAPNYDVSRALANKQARIRAKSAVRATESQPFSSFLRDSSIFETTDNHVDGFFTPVLPSVASTPRRAVHSKGESTSTRPITTTDLITLAPSTALTSVTSTTAISTLISTTVSTTTTGTATSAISKSFTTATQALSNMESSISTPNVPSHISYISEYNRTDFDEILTTVTNPLEHTTRTVPRATTMSIGSYERNDETTRPSHYLGDSIWASVDVLPDPMVANTAWRKFLPKNTTRLATTARMPKITTATAQEAKIQWQPTTRPQQTTRTVKKSTIAGWCN</sequence>
<proteinExistence type="predicted"/>
<dbReference type="Proteomes" id="UP000053766">
    <property type="component" value="Unassembled WGS sequence"/>
</dbReference>
<reference evidence="2" key="2">
    <citation type="journal article" date="2016" name="Sci. Rep.">
        <title>Dictyocaulus viviparus genome, variome and transcriptome elucidate lungworm biology and support future intervention.</title>
        <authorList>
            <person name="McNulty S.N."/>
            <person name="Strube C."/>
            <person name="Rosa B.A."/>
            <person name="Martin J.C."/>
            <person name="Tyagi R."/>
            <person name="Choi Y.J."/>
            <person name="Wang Q."/>
            <person name="Hallsworth Pepin K."/>
            <person name="Zhang X."/>
            <person name="Ozersky P."/>
            <person name="Wilson R.K."/>
            <person name="Sternberg P.W."/>
            <person name="Gasser R.B."/>
            <person name="Mitreva M."/>
        </authorList>
    </citation>
    <scope>NUCLEOTIDE SEQUENCE [LARGE SCALE GENOMIC DNA]</scope>
    <source>
        <strain evidence="2">HannoverDv2000</strain>
    </source>
</reference>
<name>A0A0D8XY06_DICVI</name>
<accession>A0A0D8XY06</accession>
<keyword evidence="2" id="KW-1185">Reference proteome</keyword>
<organism evidence="1 2">
    <name type="scientific">Dictyocaulus viviparus</name>
    <name type="common">Bovine lungworm</name>
    <dbReference type="NCBI Taxonomy" id="29172"/>
    <lineage>
        <taxon>Eukaryota</taxon>
        <taxon>Metazoa</taxon>
        <taxon>Ecdysozoa</taxon>
        <taxon>Nematoda</taxon>
        <taxon>Chromadorea</taxon>
        <taxon>Rhabditida</taxon>
        <taxon>Rhabditina</taxon>
        <taxon>Rhabditomorpha</taxon>
        <taxon>Strongyloidea</taxon>
        <taxon>Metastrongylidae</taxon>
        <taxon>Dictyocaulus</taxon>
    </lineage>
</organism>
<dbReference type="EMBL" id="KN716259">
    <property type="protein sequence ID" value="KJH48687.1"/>
    <property type="molecule type" value="Genomic_DNA"/>
</dbReference>
<reference evidence="1 2" key="1">
    <citation type="submission" date="2013-11" db="EMBL/GenBank/DDBJ databases">
        <title>Draft genome of the bovine lungworm Dictyocaulus viviparus.</title>
        <authorList>
            <person name="Mitreva M."/>
        </authorList>
    </citation>
    <scope>NUCLEOTIDE SEQUENCE [LARGE SCALE GENOMIC DNA]</scope>
    <source>
        <strain evidence="1 2">HannoverDv2000</strain>
    </source>
</reference>